<dbReference type="Proteomes" id="UP000001654">
    <property type="component" value="Chromosome"/>
</dbReference>
<gene>
    <name evidence="1" type="ordered locus">ZPR_2940</name>
</gene>
<dbReference type="EMBL" id="CP001650">
    <property type="protein sequence ID" value="ADF53260.1"/>
    <property type="molecule type" value="Genomic_DNA"/>
</dbReference>
<organism evidence="1 2">
    <name type="scientific">Zunongwangia profunda (strain DSM 18752 / CCTCC AB 206139 / SM-A87)</name>
    <name type="common">Wangia profunda</name>
    <dbReference type="NCBI Taxonomy" id="655815"/>
    <lineage>
        <taxon>Bacteria</taxon>
        <taxon>Pseudomonadati</taxon>
        <taxon>Bacteroidota</taxon>
        <taxon>Flavobacteriia</taxon>
        <taxon>Flavobacteriales</taxon>
        <taxon>Flavobacteriaceae</taxon>
        <taxon>Zunongwangia</taxon>
    </lineage>
</organism>
<dbReference type="AlphaFoldDB" id="D5BGS9"/>
<sequence>MIKQMKIKYITANTILYGSAKYYFLLYLKAYEANTI</sequence>
<protein>
    <submittedName>
        <fullName evidence="1">Uncharacterized protein</fullName>
    </submittedName>
</protein>
<dbReference type="KEGG" id="zpr:ZPR_2940"/>
<proteinExistence type="predicted"/>
<dbReference type="HOGENOM" id="CLU_3359355_0_0_10"/>
<reference evidence="1 2" key="1">
    <citation type="journal article" date="2010" name="BMC Genomics">
        <title>The complete genome of Zunongwangia profunda SM-A87 reveals its adaptation to the deep-sea environment and ecological role in sedimentary organic nitrogen degradation.</title>
        <authorList>
            <person name="Qin Q.L."/>
            <person name="Zhang X.Y."/>
            <person name="Wang X.M."/>
            <person name="Liu G.M."/>
            <person name="Chen X.L."/>
            <person name="Xie B.B."/>
            <person name="Dang H.Y."/>
            <person name="Zhou B.C."/>
            <person name="Yu J."/>
            <person name="Zhang Y.Z."/>
        </authorList>
    </citation>
    <scope>NUCLEOTIDE SEQUENCE [LARGE SCALE GENOMIC DNA]</scope>
    <source>
        <strain evidence="2">DSM 18752 / CCTCC AB 206139 / SM-A87</strain>
    </source>
</reference>
<name>D5BGS9_ZUNPS</name>
<evidence type="ECO:0000313" key="2">
    <source>
        <dbReference type="Proteomes" id="UP000001654"/>
    </source>
</evidence>
<dbReference type="STRING" id="655815.ZPR_2940"/>
<evidence type="ECO:0000313" key="1">
    <source>
        <dbReference type="EMBL" id="ADF53260.1"/>
    </source>
</evidence>
<accession>D5BGS9</accession>
<keyword evidence="2" id="KW-1185">Reference proteome</keyword>